<comment type="function">
    <text evidence="2">Removes the formyl group from the N-terminal Met of newly synthesized proteins. Requires at least a dipeptide for an efficient rate of reaction. N-terminal L-methionine is a prerequisite for activity but the enzyme has broad specificity at other positions.</text>
</comment>
<dbReference type="PANTHER" id="PTHR10458:SF22">
    <property type="entry name" value="PEPTIDE DEFORMYLASE"/>
    <property type="match status" value="1"/>
</dbReference>
<reference evidence="3 4" key="1">
    <citation type="submission" date="2019-03" db="EMBL/GenBank/DDBJ databases">
        <title>Genomic Encyclopedia of Type Strains, Phase IV (KMG-IV): sequencing the most valuable type-strain genomes for metagenomic binning, comparative biology and taxonomic classification.</title>
        <authorList>
            <person name="Goeker M."/>
        </authorList>
    </citation>
    <scope>NUCLEOTIDE SEQUENCE [LARGE SCALE GENOMIC DNA]</scope>
    <source>
        <strain evidence="3 4">DSM 203</strain>
    </source>
</reference>
<dbReference type="Gene3D" id="3.90.45.10">
    <property type="entry name" value="Peptide deformylase"/>
    <property type="match status" value="1"/>
</dbReference>
<gene>
    <name evidence="2" type="primary">def</name>
    <name evidence="3" type="ORF">EDC29_10991</name>
</gene>
<evidence type="ECO:0000256" key="1">
    <source>
        <dbReference type="ARBA" id="ARBA00010759"/>
    </source>
</evidence>
<dbReference type="NCBIfam" id="TIGR00079">
    <property type="entry name" value="pept_deformyl"/>
    <property type="match status" value="1"/>
</dbReference>
<dbReference type="CDD" id="cd00487">
    <property type="entry name" value="Pep_deformylase"/>
    <property type="match status" value="1"/>
</dbReference>
<evidence type="ECO:0000313" key="3">
    <source>
        <dbReference type="EMBL" id="TCW34729.1"/>
    </source>
</evidence>
<dbReference type="EC" id="3.5.1.88" evidence="2"/>
<dbReference type="EMBL" id="SMDC01000009">
    <property type="protein sequence ID" value="TCW34729.1"/>
    <property type="molecule type" value="Genomic_DNA"/>
</dbReference>
<keyword evidence="2" id="KW-0648">Protein biosynthesis</keyword>
<dbReference type="GO" id="GO:0006412">
    <property type="term" value="P:translation"/>
    <property type="evidence" value="ECO:0007669"/>
    <property type="project" value="UniProtKB-UniRule"/>
</dbReference>
<sequence>MAILDILKLPDPRLKQVSTPVEHFDAALRDFVADLEETRQDGPAAVGIAAPQVGRFERIVIVDCSSRPKTPNHGNLVLVNPEIVHWEGYEMGREGCLSVPDYTGNVIRATQIRLRAQDPEGAVHEYEMEGYEARAVQHEIDHLDGMLFVDRVVSRRTDLYQRKTYAKKKKSKPAA</sequence>
<feature type="binding site" evidence="2">
    <location>
        <position position="96"/>
    </location>
    <ligand>
        <name>Fe cation</name>
        <dbReference type="ChEBI" id="CHEBI:24875"/>
    </ligand>
</feature>
<protein>
    <recommendedName>
        <fullName evidence="2">Peptide deformylase</fullName>
        <shortName evidence="2">PDF</shortName>
        <ecNumber evidence="2">3.5.1.88</ecNumber>
    </recommendedName>
    <alternativeName>
        <fullName evidence="2">Polypeptide deformylase</fullName>
    </alternativeName>
</protein>
<comment type="similarity">
    <text evidence="1 2">Belongs to the polypeptide deformylase family.</text>
</comment>
<organism evidence="3 4">
    <name type="scientific">Marichromatium gracile</name>
    <name type="common">Chromatium gracile</name>
    <dbReference type="NCBI Taxonomy" id="1048"/>
    <lineage>
        <taxon>Bacteria</taxon>
        <taxon>Pseudomonadati</taxon>
        <taxon>Pseudomonadota</taxon>
        <taxon>Gammaproteobacteria</taxon>
        <taxon>Chromatiales</taxon>
        <taxon>Chromatiaceae</taxon>
        <taxon>Marichromatium</taxon>
    </lineage>
</organism>
<dbReference type="PRINTS" id="PR01576">
    <property type="entry name" value="PDEFORMYLASE"/>
</dbReference>
<feature type="binding site" evidence="2">
    <location>
        <position position="138"/>
    </location>
    <ligand>
        <name>Fe cation</name>
        <dbReference type="ChEBI" id="CHEBI:24875"/>
    </ligand>
</feature>
<dbReference type="InterPro" id="IPR023635">
    <property type="entry name" value="Peptide_deformylase"/>
</dbReference>
<dbReference type="SUPFAM" id="SSF56420">
    <property type="entry name" value="Peptide deformylase"/>
    <property type="match status" value="1"/>
</dbReference>
<dbReference type="PIRSF" id="PIRSF004749">
    <property type="entry name" value="Pep_def"/>
    <property type="match status" value="1"/>
</dbReference>
<comment type="catalytic activity">
    <reaction evidence="2">
        <text>N-terminal N-formyl-L-methionyl-[peptide] + H2O = N-terminal L-methionyl-[peptide] + formate</text>
        <dbReference type="Rhea" id="RHEA:24420"/>
        <dbReference type="Rhea" id="RHEA-COMP:10639"/>
        <dbReference type="Rhea" id="RHEA-COMP:10640"/>
        <dbReference type="ChEBI" id="CHEBI:15377"/>
        <dbReference type="ChEBI" id="CHEBI:15740"/>
        <dbReference type="ChEBI" id="CHEBI:49298"/>
        <dbReference type="ChEBI" id="CHEBI:64731"/>
        <dbReference type="EC" id="3.5.1.88"/>
    </reaction>
</comment>
<keyword evidence="2" id="KW-0479">Metal-binding</keyword>
<dbReference type="HAMAP" id="MF_00163">
    <property type="entry name" value="Pep_deformylase"/>
    <property type="match status" value="1"/>
</dbReference>
<dbReference type="PANTHER" id="PTHR10458">
    <property type="entry name" value="PEPTIDE DEFORMYLASE"/>
    <property type="match status" value="1"/>
</dbReference>
<name>A0A4R4A898_MARGR</name>
<dbReference type="GO" id="GO:0042586">
    <property type="term" value="F:peptide deformylase activity"/>
    <property type="evidence" value="ECO:0007669"/>
    <property type="project" value="UniProtKB-UniRule"/>
</dbReference>
<dbReference type="NCBIfam" id="NF001159">
    <property type="entry name" value="PRK00150.1-3"/>
    <property type="match status" value="1"/>
</dbReference>
<evidence type="ECO:0000256" key="2">
    <source>
        <dbReference type="HAMAP-Rule" id="MF_00163"/>
    </source>
</evidence>
<proteinExistence type="inferred from homology"/>
<keyword evidence="2" id="KW-0378">Hydrolase</keyword>
<evidence type="ECO:0000313" key="4">
    <source>
        <dbReference type="Proteomes" id="UP000295247"/>
    </source>
</evidence>
<dbReference type="Proteomes" id="UP000295247">
    <property type="component" value="Unassembled WGS sequence"/>
</dbReference>
<dbReference type="RefSeq" id="WP_123140455.1">
    <property type="nucleotide sequence ID" value="NZ_NRRH01000015.1"/>
</dbReference>
<feature type="binding site" evidence="2">
    <location>
        <position position="142"/>
    </location>
    <ligand>
        <name>Fe cation</name>
        <dbReference type="ChEBI" id="CHEBI:24875"/>
    </ligand>
</feature>
<comment type="cofactor">
    <cofactor evidence="2">
        <name>Fe(2+)</name>
        <dbReference type="ChEBI" id="CHEBI:29033"/>
    </cofactor>
    <text evidence="2">Binds 1 Fe(2+) ion.</text>
</comment>
<dbReference type="InterPro" id="IPR036821">
    <property type="entry name" value="Peptide_deformylase_sf"/>
</dbReference>
<comment type="caution">
    <text evidence="3">The sequence shown here is derived from an EMBL/GenBank/DDBJ whole genome shotgun (WGS) entry which is preliminary data.</text>
</comment>
<feature type="active site" evidence="2">
    <location>
        <position position="139"/>
    </location>
</feature>
<accession>A0A4R4A898</accession>
<dbReference type="Pfam" id="PF01327">
    <property type="entry name" value="Pep_deformylase"/>
    <property type="match status" value="1"/>
</dbReference>
<dbReference type="AlphaFoldDB" id="A0A4R4A898"/>
<keyword evidence="2" id="KW-0408">Iron</keyword>
<dbReference type="GO" id="GO:0046872">
    <property type="term" value="F:metal ion binding"/>
    <property type="evidence" value="ECO:0007669"/>
    <property type="project" value="UniProtKB-KW"/>
</dbReference>